<keyword evidence="4" id="KW-1185">Reference proteome</keyword>
<sequence length="82" mass="9120">MSDDRTRSTRTEAGRARRTVGAVVSGGIRLLLDLVAVSLWVLFLTLLFLETSWPRWVFYGALIVGVALYVTVTAAWFRGSDD</sequence>
<evidence type="ECO:0000313" key="3">
    <source>
        <dbReference type="EMBL" id="SEQ48289.1"/>
    </source>
</evidence>
<dbReference type="InterPro" id="IPR058432">
    <property type="entry name" value="DUF8119"/>
</dbReference>
<name>A0A1H9GDZ4_9EURY</name>
<evidence type="ECO:0000313" key="4">
    <source>
        <dbReference type="Proteomes" id="UP000199114"/>
    </source>
</evidence>
<evidence type="ECO:0000259" key="2">
    <source>
        <dbReference type="Pfam" id="PF26436"/>
    </source>
</evidence>
<keyword evidence="1" id="KW-0472">Membrane</keyword>
<feature type="transmembrane region" description="Helical" evidence="1">
    <location>
        <begin position="56"/>
        <end position="77"/>
    </location>
</feature>
<reference evidence="4" key="1">
    <citation type="submission" date="2016-10" db="EMBL/GenBank/DDBJ databases">
        <authorList>
            <person name="Varghese N."/>
            <person name="Submissions S."/>
        </authorList>
    </citation>
    <scope>NUCLEOTIDE SEQUENCE [LARGE SCALE GENOMIC DNA]</scope>
    <source>
        <strain evidence="4">DSM 25055</strain>
    </source>
</reference>
<dbReference type="AlphaFoldDB" id="A0A1H9GDZ4"/>
<feature type="domain" description="DUF8119" evidence="2">
    <location>
        <begin position="14"/>
        <end position="78"/>
    </location>
</feature>
<dbReference type="Pfam" id="PF26436">
    <property type="entry name" value="DUF8119"/>
    <property type="match status" value="1"/>
</dbReference>
<evidence type="ECO:0000256" key="1">
    <source>
        <dbReference type="SAM" id="Phobius"/>
    </source>
</evidence>
<keyword evidence="1" id="KW-1133">Transmembrane helix</keyword>
<gene>
    <name evidence="3" type="ORF">SAMN04489841_1855</name>
</gene>
<proteinExistence type="predicted"/>
<protein>
    <recommendedName>
        <fullName evidence="2">DUF8119 domain-containing protein</fullName>
    </recommendedName>
</protein>
<organism evidence="3 4">
    <name type="scientific">Natrinema salaciae</name>
    <dbReference type="NCBI Taxonomy" id="1186196"/>
    <lineage>
        <taxon>Archaea</taxon>
        <taxon>Methanobacteriati</taxon>
        <taxon>Methanobacteriota</taxon>
        <taxon>Stenosarchaea group</taxon>
        <taxon>Halobacteria</taxon>
        <taxon>Halobacteriales</taxon>
        <taxon>Natrialbaceae</taxon>
        <taxon>Natrinema</taxon>
    </lineage>
</organism>
<dbReference type="RefSeq" id="WP_090616712.1">
    <property type="nucleotide sequence ID" value="NZ_FOFD01000002.1"/>
</dbReference>
<feature type="transmembrane region" description="Helical" evidence="1">
    <location>
        <begin position="20"/>
        <end position="44"/>
    </location>
</feature>
<accession>A0A1H9GDZ4</accession>
<dbReference type="Proteomes" id="UP000199114">
    <property type="component" value="Unassembled WGS sequence"/>
</dbReference>
<dbReference type="EMBL" id="FOFD01000002">
    <property type="protein sequence ID" value="SEQ48289.1"/>
    <property type="molecule type" value="Genomic_DNA"/>
</dbReference>
<keyword evidence="1" id="KW-0812">Transmembrane</keyword>